<keyword evidence="7" id="KW-0054">Arabinose catabolism</keyword>
<keyword evidence="6" id="KW-0862">Zinc</keyword>
<dbReference type="EC" id="5.1.3.4" evidence="4"/>
<comment type="pathway">
    <text evidence="12">Carbohydrate degradation; L-arabinose degradation via L-ribulose; D-xylulose 5-phosphate from L-arabinose (bacterial route): step 3/3.</text>
</comment>
<evidence type="ECO:0000256" key="7">
    <source>
        <dbReference type="ARBA" id="ARBA00022935"/>
    </source>
</evidence>
<dbReference type="PANTHER" id="PTHR22789:SF8">
    <property type="entry name" value="L-RIBULOSE-5-PHOSPHATE 4-EPIMERASE SGBE"/>
    <property type="match status" value="1"/>
</dbReference>
<dbReference type="NCBIfam" id="NF006047">
    <property type="entry name" value="PRK08193.1"/>
    <property type="match status" value="1"/>
</dbReference>
<dbReference type="CDD" id="cd00398">
    <property type="entry name" value="Aldolase_II"/>
    <property type="match status" value="1"/>
</dbReference>
<protein>
    <recommendedName>
        <fullName evidence="13">L-ribulose-5-phosphate 4-epimerase</fullName>
        <ecNumber evidence="4">5.1.3.4</ecNumber>
    </recommendedName>
    <alternativeName>
        <fullName evidence="10">Phosphoribulose isomerase</fullName>
    </alternativeName>
</protein>
<keyword evidence="5" id="KW-0479">Metal-binding</keyword>
<evidence type="ECO:0000256" key="10">
    <source>
        <dbReference type="ARBA" id="ARBA00032206"/>
    </source>
</evidence>
<dbReference type="GO" id="GO:0005829">
    <property type="term" value="C:cytosol"/>
    <property type="evidence" value="ECO:0007669"/>
    <property type="project" value="TreeGrafter"/>
</dbReference>
<dbReference type="EMBL" id="FQUR01000006">
    <property type="protein sequence ID" value="SHE33487.1"/>
    <property type="molecule type" value="Genomic_DNA"/>
</dbReference>
<evidence type="ECO:0000256" key="13">
    <source>
        <dbReference type="ARBA" id="ARBA00074961"/>
    </source>
</evidence>
<dbReference type="Pfam" id="PF00596">
    <property type="entry name" value="Aldolase_II"/>
    <property type="match status" value="1"/>
</dbReference>
<evidence type="ECO:0000256" key="12">
    <source>
        <dbReference type="ARBA" id="ARBA00060520"/>
    </source>
</evidence>
<dbReference type="InterPro" id="IPR036409">
    <property type="entry name" value="Aldolase_II/adducin_N_sf"/>
</dbReference>
<dbReference type="GO" id="GO:0008742">
    <property type="term" value="F:L-ribulose-phosphate 4-epimerase activity"/>
    <property type="evidence" value="ECO:0007669"/>
    <property type="project" value="UniProtKB-EC"/>
</dbReference>
<dbReference type="NCBIfam" id="NF009003">
    <property type="entry name" value="PRK12348.1"/>
    <property type="match status" value="1"/>
</dbReference>
<keyword evidence="9" id="KW-0119">Carbohydrate metabolism</keyword>
<dbReference type="RefSeq" id="WP_072966681.1">
    <property type="nucleotide sequence ID" value="NZ_FQUR01000006.1"/>
</dbReference>
<dbReference type="GO" id="GO:0019568">
    <property type="term" value="P:arabinose catabolic process"/>
    <property type="evidence" value="ECO:0007669"/>
    <property type="project" value="UniProtKB-KW"/>
</dbReference>
<dbReference type="FunFam" id="3.40.225.10:FF:000001">
    <property type="entry name" value="L-ribulose-5-phosphate 4-epimerase UlaF"/>
    <property type="match status" value="1"/>
</dbReference>
<evidence type="ECO:0000259" key="14">
    <source>
        <dbReference type="SMART" id="SM01007"/>
    </source>
</evidence>
<comment type="cofactor">
    <cofactor evidence="2">
        <name>Zn(2+)</name>
        <dbReference type="ChEBI" id="CHEBI:29105"/>
    </cofactor>
</comment>
<dbReference type="SMART" id="SM01007">
    <property type="entry name" value="Aldolase_II"/>
    <property type="match status" value="1"/>
</dbReference>
<comment type="similarity">
    <text evidence="3">Belongs to the aldolase class II family. AraD/FucA subfamily.</text>
</comment>
<evidence type="ECO:0000256" key="3">
    <source>
        <dbReference type="ARBA" id="ARBA00010037"/>
    </source>
</evidence>
<dbReference type="InterPro" id="IPR001303">
    <property type="entry name" value="Aldolase_II/adducin_N"/>
</dbReference>
<comment type="function">
    <text evidence="11">Involved in the degradation of L-arabinose. Catalyzes the interconversion of L-ribulose 5-phosphate (LRu5P) and D-xylulose 5-phosphate (D-Xu5P) via a retroaldol/aldol mechanism (carbon-carbon bond cleavage analogous to a class II aldolase reaction).</text>
</comment>
<dbReference type="GO" id="GO:0016832">
    <property type="term" value="F:aldehyde-lyase activity"/>
    <property type="evidence" value="ECO:0007669"/>
    <property type="project" value="TreeGrafter"/>
</dbReference>
<keyword evidence="16" id="KW-1185">Reference proteome</keyword>
<evidence type="ECO:0000256" key="5">
    <source>
        <dbReference type="ARBA" id="ARBA00022723"/>
    </source>
</evidence>
<name>A0A1M4SNG1_9THEO</name>
<gene>
    <name evidence="15" type="ORF">SAMN02745195_00202</name>
</gene>
<evidence type="ECO:0000256" key="2">
    <source>
        <dbReference type="ARBA" id="ARBA00001947"/>
    </source>
</evidence>
<dbReference type="Gene3D" id="3.40.225.10">
    <property type="entry name" value="Class II aldolase/adducin N-terminal domain"/>
    <property type="match status" value="1"/>
</dbReference>
<evidence type="ECO:0000256" key="6">
    <source>
        <dbReference type="ARBA" id="ARBA00022833"/>
    </source>
</evidence>
<proteinExistence type="inferred from homology"/>
<dbReference type="GO" id="GO:0046872">
    <property type="term" value="F:metal ion binding"/>
    <property type="evidence" value="ECO:0007669"/>
    <property type="project" value="UniProtKB-KW"/>
</dbReference>
<dbReference type="AlphaFoldDB" id="A0A1M4SNG1"/>
<evidence type="ECO:0000256" key="1">
    <source>
        <dbReference type="ARBA" id="ARBA00001726"/>
    </source>
</evidence>
<reference evidence="16" key="1">
    <citation type="submission" date="2016-11" db="EMBL/GenBank/DDBJ databases">
        <authorList>
            <person name="Varghese N."/>
            <person name="Submissions S."/>
        </authorList>
    </citation>
    <scope>NUCLEOTIDE SEQUENCE [LARGE SCALE GENOMIC DNA]</scope>
    <source>
        <strain evidence="16">DSM 18761</strain>
    </source>
</reference>
<comment type="catalytic activity">
    <reaction evidence="1">
        <text>L-ribulose 5-phosphate = D-xylulose 5-phosphate</text>
        <dbReference type="Rhea" id="RHEA:22368"/>
        <dbReference type="ChEBI" id="CHEBI:57737"/>
        <dbReference type="ChEBI" id="CHEBI:58226"/>
        <dbReference type="EC" id="5.1.3.4"/>
    </reaction>
</comment>
<evidence type="ECO:0000313" key="16">
    <source>
        <dbReference type="Proteomes" id="UP000184127"/>
    </source>
</evidence>
<evidence type="ECO:0000256" key="11">
    <source>
        <dbReference type="ARBA" id="ARBA00053542"/>
    </source>
</evidence>
<dbReference type="InterPro" id="IPR050197">
    <property type="entry name" value="Aldolase_class_II_sugar_metab"/>
</dbReference>
<evidence type="ECO:0000313" key="15">
    <source>
        <dbReference type="EMBL" id="SHE33487.1"/>
    </source>
</evidence>
<feature type="domain" description="Class II aldolase/adducin N-terminal" evidence="14">
    <location>
        <begin position="7"/>
        <end position="195"/>
    </location>
</feature>
<dbReference type="PANTHER" id="PTHR22789">
    <property type="entry name" value="FUCULOSE PHOSPHATE ALDOLASE"/>
    <property type="match status" value="1"/>
</dbReference>
<organism evidence="15 16">
    <name type="scientific">Thermoanaerobacter uzonensis DSM 18761</name>
    <dbReference type="NCBI Taxonomy" id="1123369"/>
    <lineage>
        <taxon>Bacteria</taxon>
        <taxon>Bacillati</taxon>
        <taxon>Bacillota</taxon>
        <taxon>Clostridia</taxon>
        <taxon>Thermoanaerobacterales</taxon>
        <taxon>Thermoanaerobacteraceae</taxon>
        <taxon>Thermoanaerobacter</taxon>
    </lineage>
</organism>
<evidence type="ECO:0000256" key="9">
    <source>
        <dbReference type="ARBA" id="ARBA00023277"/>
    </source>
</evidence>
<sequence length="232" mass="26456">MLEELKERVCKANIELFNKGLVIYTWGNVSAIDRQKLLIVIKPSGIPYTELTPDQMVVVDLNGRIVEGSLNPSSDTATHLELYNNFDEVGSIIHTHSTWATIWAQVGKDIPPLGTTHADHFYGSIPCTRDLTENEVLNDYERNTAKVILECFKDKEYTNIPGVLVNKHGVFVWGKNPEEAIYNAVVMEEIAKMAYYTLLMNGNNKKIEKYILDKHYLRKHGQNAYYGQNIHK</sequence>
<dbReference type="Proteomes" id="UP000184127">
    <property type="component" value="Unassembled WGS sequence"/>
</dbReference>
<dbReference type="SUPFAM" id="SSF53639">
    <property type="entry name" value="AraD/HMP-PK domain-like"/>
    <property type="match status" value="1"/>
</dbReference>
<evidence type="ECO:0000256" key="4">
    <source>
        <dbReference type="ARBA" id="ARBA00013186"/>
    </source>
</evidence>
<evidence type="ECO:0000256" key="8">
    <source>
        <dbReference type="ARBA" id="ARBA00023235"/>
    </source>
</evidence>
<accession>A0A1M4SNG1</accession>
<keyword evidence="8" id="KW-0413">Isomerase</keyword>